<protein>
    <submittedName>
        <fullName evidence="2">Uncharacterized protein</fullName>
    </submittedName>
</protein>
<keyword evidence="1" id="KW-1133">Transmembrane helix</keyword>
<accession>A0A936YKI3</accession>
<dbReference type="Proteomes" id="UP000633219">
    <property type="component" value="Unassembled WGS sequence"/>
</dbReference>
<feature type="transmembrane region" description="Helical" evidence="1">
    <location>
        <begin position="140"/>
        <end position="159"/>
    </location>
</feature>
<organism evidence="2 3">
    <name type="scientific">Rhizobium setariae</name>
    <dbReference type="NCBI Taxonomy" id="2801340"/>
    <lineage>
        <taxon>Bacteria</taxon>
        <taxon>Pseudomonadati</taxon>
        <taxon>Pseudomonadota</taxon>
        <taxon>Alphaproteobacteria</taxon>
        <taxon>Hyphomicrobiales</taxon>
        <taxon>Rhizobiaceae</taxon>
        <taxon>Rhizobium/Agrobacterium group</taxon>
        <taxon>Rhizobium</taxon>
    </lineage>
</organism>
<evidence type="ECO:0000313" key="2">
    <source>
        <dbReference type="EMBL" id="MBL0370427.1"/>
    </source>
</evidence>
<comment type="caution">
    <text evidence="2">The sequence shown here is derived from an EMBL/GenBank/DDBJ whole genome shotgun (WGS) entry which is preliminary data.</text>
</comment>
<evidence type="ECO:0000313" key="3">
    <source>
        <dbReference type="Proteomes" id="UP000633219"/>
    </source>
</evidence>
<dbReference type="RefSeq" id="WP_201651602.1">
    <property type="nucleotide sequence ID" value="NZ_JAEQNC010000001.1"/>
</dbReference>
<keyword evidence="1" id="KW-0472">Membrane</keyword>
<sequence length="199" mass="21969">MPGLDELFRYFRGLWLLGMGKPEGFAWLDLTERGFWRSWWAVGFCLPPMLLSWAGFRLYYLAMMPEGTSLGAFFFAKLLAVEIGNWVVPYIALAVVMSLAGLRAVIPVVMIALNWLSVLLQWAMVPVSLVQVFSPLNIDAQLSIGLPLLMMSGAAYFLIMRQFMGGKSLPAAASLLTMMVSSFWASSTLQSTLGLTVGL</sequence>
<dbReference type="EMBL" id="JAEQNC010000001">
    <property type="protein sequence ID" value="MBL0370427.1"/>
    <property type="molecule type" value="Genomic_DNA"/>
</dbReference>
<name>A0A936YKI3_9HYPH</name>
<feature type="transmembrane region" description="Helical" evidence="1">
    <location>
        <begin position="34"/>
        <end position="51"/>
    </location>
</feature>
<dbReference type="AlphaFoldDB" id="A0A936YKI3"/>
<proteinExistence type="predicted"/>
<keyword evidence="3" id="KW-1185">Reference proteome</keyword>
<reference evidence="2" key="1">
    <citation type="submission" date="2021-01" db="EMBL/GenBank/DDBJ databases">
        <title>Rhizobium sp. strain KVB221 16S ribosomal RNA gene Genome sequencing and assembly.</title>
        <authorList>
            <person name="Kang M."/>
        </authorList>
    </citation>
    <scope>NUCLEOTIDE SEQUENCE</scope>
    <source>
        <strain evidence="2">KVB221</strain>
    </source>
</reference>
<evidence type="ECO:0000256" key="1">
    <source>
        <dbReference type="SAM" id="Phobius"/>
    </source>
</evidence>
<keyword evidence="1" id="KW-0812">Transmembrane</keyword>
<gene>
    <name evidence="2" type="ORF">JJB09_00150</name>
</gene>